<comment type="cofactor">
    <cofactor evidence="8">
        <name>Zn(2+)</name>
        <dbReference type="ChEBI" id="CHEBI:29105"/>
    </cofactor>
    <text evidence="8">Binds 1 zinc ion per subunit.</text>
</comment>
<comment type="similarity">
    <text evidence="2 7">Belongs to the mannose-6-phosphate isomerase type 1 family.</text>
</comment>
<reference evidence="12 13" key="1">
    <citation type="submission" date="2018-07" db="EMBL/GenBank/DDBJ databases">
        <title>Genomic Encyclopedia of Type Strains, Phase III (KMG-III): the genomes of soil and plant-associated and newly described type strains.</title>
        <authorList>
            <person name="Whitman W."/>
        </authorList>
    </citation>
    <scope>NUCLEOTIDE SEQUENCE [LARGE SCALE GENOMIC DNA]</scope>
    <source>
        <strain evidence="12 13">CECT 7031</strain>
    </source>
</reference>
<organism evidence="12 13">
    <name type="scientific">Weissella soli</name>
    <dbReference type="NCBI Taxonomy" id="155866"/>
    <lineage>
        <taxon>Bacteria</taxon>
        <taxon>Bacillati</taxon>
        <taxon>Bacillota</taxon>
        <taxon>Bacilli</taxon>
        <taxon>Lactobacillales</taxon>
        <taxon>Lactobacillaceae</taxon>
        <taxon>Weissella</taxon>
    </lineage>
</organism>
<dbReference type="SUPFAM" id="SSF51182">
    <property type="entry name" value="RmlC-like cupins"/>
    <property type="match status" value="1"/>
</dbReference>
<dbReference type="PANTHER" id="PTHR42742:SF3">
    <property type="entry name" value="FRUCTOKINASE"/>
    <property type="match status" value="1"/>
</dbReference>
<dbReference type="GeneID" id="94546555"/>
<dbReference type="GO" id="GO:0008270">
    <property type="term" value="F:zinc ion binding"/>
    <property type="evidence" value="ECO:0007669"/>
    <property type="project" value="UniProtKB-UniRule"/>
</dbReference>
<dbReference type="InterPro" id="IPR014628">
    <property type="entry name" value="Man6P_isomerase_Firm_short"/>
</dbReference>
<feature type="binding site" evidence="8">
    <location>
        <position position="98"/>
    </location>
    <ligand>
        <name>Zn(2+)</name>
        <dbReference type="ChEBI" id="CHEBI:29105"/>
    </ligand>
</feature>
<dbReference type="InterPro" id="IPR014710">
    <property type="entry name" value="RmlC-like_jellyroll"/>
</dbReference>
<dbReference type="AlphaFoldDB" id="A0A288QYQ7"/>
<keyword evidence="6 7" id="KW-0413">Isomerase</keyword>
<name>A0A288QYQ7_9LACO</name>
<evidence type="ECO:0000256" key="7">
    <source>
        <dbReference type="PIRNR" id="PIRNR036894"/>
    </source>
</evidence>
<keyword evidence="5 7" id="KW-0862">Zinc</keyword>
<evidence type="ECO:0000259" key="11">
    <source>
        <dbReference type="Pfam" id="PF21621"/>
    </source>
</evidence>
<evidence type="ECO:0000256" key="1">
    <source>
        <dbReference type="ARBA" id="ARBA00000757"/>
    </source>
</evidence>
<keyword evidence="13" id="KW-1185">Reference proteome</keyword>
<proteinExistence type="inferred from homology"/>
<dbReference type="GO" id="GO:0005975">
    <property type="term" value="P:carbohydrate metabolic process"/>
    <property type="evidence" value="ECO:0007669"/>
    <property type="project" value="UniProtKB-UniRule"/>
</dbReference>
<dbReference type="Pfam" id="PF21621">
    <property type="entry name" value="MPI_cupin_dom"/>
    <property type="match status" value="1"/>
</dbReference>
<dbReference type="InterPro" id="IPR046457">
    <property type="entry name" value="PMI_typeI_cat"/>
</dbReference>
<dbReference type="Gene3D" id="2.60.120.10">
    <property type="entry name" value="Jelly Rolls"/>
    <property type="match status" value="2"/>
</dbReference>
<dbReference type="GO" id="GO:0004476">
    <property type="term" value="F:mannose-6-phosphate isomerase activity"/>
    <property type="evidence" value="ECO:0007669"/>
    <property type="project" value="UniProtKB-UniRule"/>
</dbReference>
<evidence type="ECO:0000259" key="10">
    <source>
        <dbReference type="Pfam" id="PF20511"/>
    </source>
</evidence>
<accession>A0A288QYQ7</accession>
<feature type="domain" description="Mannose-6-phosphate isomerase cupin" evidence="11">
    <location>
        <begin position="240"/>
        <end position="316"/>
    </location>
</feature>
<dbReference type="InterPro" id="IPR051804">
    <property type="entry name" value="Carb_Metab_Reg_Kinase/Isom"/>
</dbReference>
<feature type="binding site" evidence="8">
    <location>
        <position position="116"/>
    </location>
    <ligand>
        <name>Zn(2+)</name>
        <dbReference type="ChEBI" id="CHEBI:29105"/>
    </ligand>
</feature>
<feature type="domain" description="Phosphomannose isomerase type I catalytic" evidence="10">
    <location>
        <begin position="6"/>
        <end position="106"/>
    </location>
</feature>
<dbReference type="EMBL" id="QRAS01000003">
    <property type="protein sequence ID" value="RDL05286.1"/>
    <property type="molecule type" value="Genomic_DNA"/>
</dbReference>
<dbReference type="InterPro" id="IPR001250">
    <property type="entry name" value="Man6P_Isoase-1"/>
</dbReference>
<comment type="catalytic activity">
    <reaction evidence="1 7">
        <text>D-mannose 6-phosphate = D-fructose 6-phosphate</text>
        <dbReference type="Rhea" id="RHEA:12356"/>
        <dbReference type="ChEBI" id="CHEBI:58735"/>
        <dbReference type="ChEBI" id="CHEBI:61527"/>
        <dbReference type="EC" id="5.3.1.8"/>
    </reaction>
</comment>
<dbReference type="KEGG" id="wso:WSWS_01369"/>
<dbReference type="CDD" id="cd07010">
    <property type="entry name" value="cupin_PMI_type_I_N_bac"/>
    <property type="match status" value="1"/>
</dbReference>
<dbReference type="Proteomes" id="UP000254912">
    <property type="component" value="Unassembled WGS sequence"/>
</dbReference>
<protein>
    <recommendedName>
        <fullName evidence="3 7">Mannose-6-phosphate isomerase</fullName>
        <ecNumber evidence="3 7">5.3.1.8</ecNumber>
    </recommendedName>
</protein>
<dbReference type="RefSeq" id="WP_070230558.1">
    <property type="nucleotide sequence ID" value="NZ_BJYO01000004.1"/>
</dbReference>
<evidence type="ECO:0000256" key="6">
    <source>
        <dbReference type="ARBA" id="ARBA00023235"/>
    </source>
</evidence>
<evidence type="ECO:0000256" key="4">
    <source>
        <dbReference type="ARBA" id="ARBA00022723"/>
    </source>
</evidence>
<evidence type="ECO:0000256" key="2">
    <source>
        <dbReference type="ARBA" id="ARBA00010772"/>
    </source>
</evidence>
<sequence>MSEPLFLTPVLHEKMWGGVALREDFGYDIPSETTGEAWVVSGHPHGVTAVVGGQFAGQTLAEVWTTQPQLFENHDTTRQYPLLVKILDAHQDLSVQVHPDDTYANAHQPGELGKTESWYILDAKPDAKIYFGHNAMTHAAFDEMIDQQAWGELLRTVPVKPGAFFYVPAGTLHALGAGVLALETQQSSDLTYRVYDFDRVDHETGQKRALHLADAKAVTRVPFEPEQPEPSTINFGNSEKTTLVEAPYFNVYRVTVTGPAYFTKQAPYTQVTVVDGSGVLTVDGHDYDVQKGQSLILPANVEEWAFDGQLTMISSTPGFLSR</sequence>
<dbReference type="InterPro" id="IPR011051">
    <property type="entry name" value="RmlC_Cupin_sf"/>
</dbReference>
<evidence type="ECO:0000256" key="8">
    <source>
        <dbReference type="PIRSR" id="PIRSR036894-1"/>
    </source>
</evidence>
<evidence type="ECO:0000313" key="13">
    <source>
        <dbReference type="Proteomes" id="UP000254912"/>
    </source>
</evidence>
<comment type="caution">
    <text evidence="12">The sequence shown here is derived from an EMBL/GenBank/DDBJ whole genome shotgun (WGS) entry which is preliminary data.</text>
</comment>
<evidence type="ECO:0000256" key="9">
    <source>
        <dbReference type="PIRSR" id="PIRSR036894-2"/>
    </source>
</evidence>
<dbReference type="PIRSF" id="PIRSF036894">
    <property type="entry name" value="PMI_Firm_short"/>
    <property type="match status" value="1"/>
</dbReference>
<dbReference type="NCBIfam" id="TIGR00218">
    <property type="entry name" value="manA"/>
    <property type="match status" value="1"/>
</dbReference>
<evidence type="ECO:0000256" key="5">
    <source>
        <dbReference type="ARBA" id="ARBA00022833"/>
    </source>
</evidence>
<dbReference type="InterPro" id="IPR049071">
    <property type="entry name" value="MPI_cupin_dom"/>
</dbReference>
<keyword evidence="4 7" id="KW-0479">Metal-binding</keyword>
<dbReference type="Pfam" id="PF20511">
    <property type="entry name" value="PMI_typeI_cat"/>
    <property type="match status" value="1"/>
</dbReference>
<dbReference type="PANTHER" id="PTHR42742">
    <property type="entry name" value="TRANSCRIPTIONAL REPRESSOR MPRA"/>
    <property type="match status" value="1"/>
</dbReference>
<gene>
    <name evidence="12" type="ORF">DFP99_1240</name>
</gene>
<dbReference type="EC" id="5.3.1.8" evidence="3 7"/>
<feature type="active site" evidence="9">
    <location>
        <position position="193"/>
    </location>
</feature>
<evidence type="ECO:0000256" key="3">
    <source>
        <dbReference type="ARBA" id="ARBA00011956"/>
    </source>
</evidence>
<feature type="binding site" evidence="8">
    <location>
        <position position="173"/>
    </location>
    <ligand>
        <name>Zn(2+)</name>
        <dbReference type="ChEBI" id="CHEBI:29105"/>
    </ligand>
</feature>
<evidence type="ECO:0000313" key="12">
    <source>
        <dbReference type="EMBL" id="RDL05286.1"/>
    </source>
</evidence>